<keyword evidence="2" id="KW-0812">Transmembrane</keyword>
<evidence type="ECO:0000313" key="3">
    <source>
        <dbReference type="EMBL" id="MCP2263517.1"/>
    </source>
</evidence>
<dbReference type="AlphaFoldDB" id="A0A9X2G1F8"/>
<reference evidence="3" key="1">
    <citation type="submission" date="2022-06" db="EMBL/GenBank/DDBJ databases">
        <title>Genomic Encyclopedia of Archaeal and Bacterial Type Strains, Phase II (KMG-II): from individual species to whole genera.</title>
        <authorList>
            <person name="Goeker M."/>
        </authorList>
    </citation>
    <scope>NUCLEOTIDE SEQUENCE</scope>
    <source>
        <strain evidence="3">DSM 26652</strain>
    </source>
</reference>
<feature type="region of interest" description="Disordered" evidence="1">
    <location>
        <begin position="56"/>
        <end position="128"/>
    </location>
</feature>
<feature type="compositionally biased region" description="Low complexity" evidence="1">
    <location>
        <begin position="65"/>
        <end position="79"/>
    </location>
</feature>
<feature type="compositionally biased region" description="Basic and acidic residues" evidence="1">
    <location>
        <begin position="1"/>
        <end position="10"/>
    </location>
</feature>
<sequence>MNQDHNRVHDLGVGTTAEPTRQERRRQWARLGGVGVGAVALVAALAFGIVQLAPGQADAAGTGGSQQDTQQDTRQGTEQAGAGSTAAPVGEVSAEPTEPASEQETDPAGDCSATGITPLHPTGNAPHDGAAAAAASIVTAASACDEDALVALAADSTTELMFGLETPEQTFALPEAEHRDHYRTLVTLLGSTRSAVAGGPADNPTVVWPRVATEEFRDDDAAWQEVVDAGLLTQEDAAAQRADETFGYTGMVVGIAANGSWRYYSSTD</sequence>
<feature type="region of interest" description="Disordered" evidence="1">
    <location>
        <begin position="1"/>
        <end position="24"/>
    </location>
</feature>
<organism evidence="3 4">
    <name type="scientific">Promicromonospora thailandica</name>
    <dbReference type="NCBI Taxonomy" id="765201"/>
    <lineage>
        <taxon>Bacteria</taxon>
        <taxon>Bacillati</taxon>
        <taxon>Actinomycetota</taxon>
        <taxon>Actinomycetes</taxon>
        <taxon>Micrococcales</taxon>
        <taxon>Promicromonosporaceae</taxon>
        <taxon>Promicromonospora</taxon>
    </lineage>
</organism>
<keyword evidence="2" id="KW-1133">Transmembrane helix</keyword>
<accession>A0A9X2G1F8</accession>
<evidence type="ECO:0000256" key="1">
    <source>
        <dbReference type="SAM" id="MobiDB-lite"/>
    </source>
</evidence>
<feature type="transmembrane region" description="Helical" evidence="2">
    <location>
        <begin position="31"/>
        <end position="50"/>
    </location>
</feature>
<name>A0A9X2G1F8_9MICO</name>
<comment type="caution">
    <text evidence="3">The sequence shown here is derived from an EMBL/GenBank/DDBJ whole genome shotgun (WGS) entry which is preliminary data.</text>
</comment>
<proteinExistence type="predicted"/>
<dbReference type="RefSeq" id="WP_253833109.1">
    <property type="nucleotide sequence ID" value="NZ_JAMTCS010000002.1"/>
</dbReference>
<keyword evidence="4" id="KW-1185">Reference proteome</keyword>
<evidence type="ECO:0000313" key="4">
    <source>
        <dbReference type="Proteomes" id="UP001139493"/>
    </source>
</evidence>
<keyword evidence="2" id="KW-0472">Membrane</keyword>
<dbReference type="Proteomes" id="UP001139493">
    <property type="component" value="Unassembled WGS sequence"/>
</dbReference>
<protein>
    <submittedName>
        <fullName evidence="3">Uncharacterized protein</fullName>
    </submittedName>
</protein>
<evidence type="ECO:0000256" key="2">
    <source>
        <dbReference type="SAM" id="Phobius"/>
    </source>
</evidence>
<dbReference type="EMBL" id="JAMTCS010000002">
    <property type="protein sequence ID" value="MCP2263517.1"/>
    <property type="molecule type" value="Genomic_DNA"/>
</dbReference>
<gene>
    <name evidence="3" type="ORF">APR03_000848</name>
</gene>